<keyword evidence="2" id="KW-1185">Reference proteome</keyword>
<dbReference type="Proteomes" id="UP001597032">
    <property type="component" value="Unassembled WGS sequence"/>
</dbReference>
<dbReference type="RefSeq" id="WP_298264493.1">
    <property type="nucleotide sequence ID" value="NZ_JBHTIC010000005.1"/>
</dbReference>
<organism evidence="1 2">
    <name type="scientific">Lutibacter aestuarii</name>
    <dbReference type="NCBI Taxonomy" id="861111"/>
    <lineage>
        <taxon>Bacteria</taxon>
        <taxon>Pseudomonadati</taxon>
        <taxon>Bacteroidota</taxon>
        <taxon>Flavobacteriia</taxon>
        <taxon>Flavobacteriales</taxon>
        <taxon>Flavobacteriaceae</taxon>
        <taxon>Lutibacter</taxon>
    </lineage>
</organism>
<name>A0ABW2Z2J0_9FLAO</name>
<protein>
    <submittedName>
        <fullName evidence="1">Uncharacterized protein</fullName>
    </submittedName>
</protein>
<comment type="caution">
    <text evidence="1">The sequence shown here is derived from an EMBL/GenBank/DDBJ whole genome shotgun (WGS) entry which is preliminary data.</text>
</comment>
<reference evidence="2" key="1">
    <citation type="journal article" date="2019" name="Int. J. Syst. Evol. Microbiol.">
        <title>The Global Catalogue of Microorganisms (GCM) 10K type strain sequencing project: providing services to taxonomists for standard genome sequencing and annotation.</title>
        <authorList>
            <consortium name="The Broad Institute Genomics Platform"/>
            <consortium name="The Broad Institute Genome Sequencing Center for Infectious Disease"/>
            <person name="Wu L."/>
            <person name="Ma J."/>
        </authorList>
    </citation>
    <scope>NUCLEOTIDE SEQUENCE [LARGE SCALE GENOMIC DNA]</scope>
    <source>
        <strain evidence="2">CCUG 60022</strain>
    </source>
</reference>
<gene>
    <name evidence="1" type="ORF">ACFQZW_02840</name>
</gene>
<evidence type="ECO:0000313" key="1">
    <source>
        <dbReference type="EMBL" id="MFD0761006.1"/>
    </source>
</evidence>
<proteinExistence type="predicted"/>
<accession>A0ABW2Z2J0</accession>
<evidence type="ECO:0000313" key="2">
    <source>
        <dbReference type="Proteomes" id="UP001597032"/>
    </source>
</evidence>
<sequence>MRNEIKEIKLGYGLGVLKFGMSRAEVKLLLGEPSFIDAFSYSESSKDLTESWEYENLKISLGFDEEEQWKLTMISVASNFYQLEGKSLIGLQESELLNQLTDLNFEDVDVEDCSESDDENHQVIEIEEKSINFWLTNGVLDEIQWSPLFIDDDTIKWPE</sequence>
<dbReference type="EMBL" id="JBHTIC010000005">
    <property type="protein sequence ID" value="MFD0761006.1"/>
    <property type="molecule type" value="Genomic_DNA"/>
</dbReference>